<keyword evidence="1" id="KW-1015">Disulfide bond</keyword>
<dbReference type="InterPro" id="IPR051495">
    <property type="entry name" value="Epithelial_Barrier/Signaling"/>
</dbReference>
<dbReference type="NCBIfam" id="TIGR02595">
    <property type="entry name" value="PEP_CTERM"/>
    <property type="match status" value="1"/>
</dbReference>
<feature type="signal peptide" evidence="2">
    <location>
        <begin position="1"/>
        <end position="24"/>
    </location>
</feature>
<comment type="caution">
    <text evidence="4">The sequence shown here is derived from an EMBL/GenBank/DDBJ whole genome shotgun (WGS) entry which is preliminary data.</text>
</comment>
<keyword evidence="2" id="KW-0732">Signal</keyword>
<dbReference type="NCBIfam" id="NF035944">
    <property type="entry name" value="PEPxxWA-CTERM"/>
    <property type="match status" value="1"/>
</dbReference>
<evidence type="ECO:0000256" key="2">
    <source>
        <dbReference type="SAM" id="SignalP"/>
    </source>
</evidence>
<feature type="domain" description="NIDO" evidence="3">
    <location>
        <begin position="96"/>
        <end position="244"/>
    </location>
</feature>
<dbReference type="Pfam" id="PF07589">
    <property type="entry name" value="PEP-CTERM"/>
    <property type="match status" value="1"/>
</dbReference>
<protein>
    <submittedName>
        <fullName evidence="4">Nidogen-like domain-containing protein</fullName>
    </submittedName>
</protein>
<dbReference type="PANTHER" id="PTHR13802:SF52">
    <property type="entry name" value="MUCIN-4"/>
    <property type="match status" value="1"/>
</dbReference>
<dbReference type="InterPro" id="IPR013424">
    <property type="entry name" value="Ice-binding_C"/>
</dbReference>
<sequence>MFKTVLAVAFLSAAATASFAPASAAVVTGFSSTTLQTGDDFFAGPVNLGFSANYFGNAKTSAFISSNGYLTFNSGQSGYNPVGLGAGYTGQPIIAAFYADADTGRGGTIGYGTGLFNGRSAFGVTWNNVGVFGGSTDDKRNSFQILLVDRGETGAGNFDIVLNYDKIQWETGSASSSGGRNGLGGNSAAAGYNAGTGNQPGTFFEFAGSRVNGAFLDGGPNALAQNSNVGLAGRYVFNVRGGNVAPPPAGVPEPATWAMMIGGFALAGATARRRGGQKAVLA</sequence>
<feature type="chain" id="PRO_5045811718" evidence="2">
    <location>
        <begin position="25"/>
        <end position="282"/>
    </location>
</feature>
<evidence type="ECO:0000313" key="4">
    <source>
        <dbReference type="EMBL" id="MFD1612895.1"/>
    </source>
</evidence>
<dbReference type="SMART" id="SM00539">
    <property type="entry name" value="NIDO"/>
    <property type="match status" value="1"/>
</dbReference>
<dbReference type="EMBL" id="JBHUDY010000002">
    <property type="protein sequence ID" value="MFD1612895.1"/>
    <property type="molecule type" value="Genomic_DNA"/>
</dbReference>
<proteinExistence type="predicted"/>
<evidence type="ECO:0000259" key="3">
    <source>
        <dbReference type="SMART" id="SM00539"/>
    </source>
</evidence>
<dbReference type="PANTHER" id="PTHR13802">
    <property type="entry name" value="MUCIN 4-RELATED"/>
    <property type="match status" value="1"/>
</dbReference>
<evidence type="ECO:0000256" key="1">
    <source>
        <dbReference type="ARBA" id="ARBA00023157"/>
    </source>
</evidence>
<accession>A0ABW4I5I1</accession>
<name>A0ABW4I5I1_9SPHN</name>
<gene>
    <name evidence="4" type="ORF">ACFSCW_13905</name>
</gene>
<organism evidence="4 5">
    <name type="scientific">Sphingomonas tabacisoli</name>
    <dbReference type="NCBI Taxonomy" id="2249466"/>
    <lineage>
        <taxon>Bacteria</taxon>
        <taxon>Pseudomonadati</taxon>
        <taxon>Pseudomonadota</taxon>
        <taxon>Alphaproteobacteria</taxon>
        <taxon>Sphingomonadales</taxon>
        <taxon>Sphingomonadaceae</taxon>
        <taxon>Sphingomonas</taxon>
    </lineage>
</organism>
<evidence type="ECO:0000313" key="5">
    <source>
        <dbReference type="Proteomes" id="UP001597115"/>
    </source>
</evidence>
<dbReference type="Pfam" id="PF06119">
    <property type="entry name" value="NIDO"/>
    <property type="match status" value="1"/>
</dbReference>
<dbReference type="Proteomes" id="UP001597115">
    <property type="component" value="Unassembled WGS sequence"/>
</dbReference>
<reference evidence="5" key="1">
    <citation type="journal article" date="2019" name="Int. J. Syst. Evol. Microbiol.">
        <title>The Global Catalogue of Microorganisms (GCM) 10K type strain sequencing project: providing services to taxonomists for standard genome sequencing and annotation.</title>
        <authorList>
            <consortium name="The Broad Institute Genomics Platform"/>
            <consortium name="The Broad Institute Genome Sequencing Center for Infectious Disease"/>
            <person name="Wu L."/>
            <person name="Ma J."/>
        </authorList>
    </citation>
    <scope>NUCLEOTIDE SEQUENCE [LARGE SCALE GENOMIC DNA]</scope>
    <source>
        <strain evidence="5">CGMCC 1.16275</strain>
    </source>
</reference>
<dbReference type="RefSeq" id="WP_380890446.1">
    <property type="nucleotide sequence ID" value="NZ_JBHUDY010000002.1"/>
</dbReference>
<dbReference type="InterPro" id="IPR003886">
    <property type="entry name" value="NIDO_dom"/>
</dbReference>
<keyword evidence="5" id="KW-1185">Reference proteome</keyword>